<comment type="caution">
    <text evidence="1">The sequence shown here is derived from an EMBL/GenBank/DDBJ whole genome shotgun (WGS) entry which is preliminary data.</text>
</comment>
<organism evidence="1 2">
    <name type="scientific">Paenibacillus ferrarius</name>
    <dbReference type="NCBI Taxonomy" id="1469647"/>
    <lineage>
        <taxon>Bacteria</taxon>
        <taxon>Bacillati</taxon>
        <taxon>Bacillota</taxon>
        <taxon>Bacilli</taxon>
        <taxon>Bacillales</taxon>
        <taxon>Paenibacillaceae</taxon>
        <taxon>Paenibacillus</taxon>
    </lineage>
</organism>
<name>A0A1V4HNI8_9BACL</name>
<reference evidence="2" key="1">
    <citation type="submission" date="2016-07" db="EMBL/GenBank/DDBJ databases">
        <authorList>
            <person name="Florea S."/>
            <person name="Webb J.S."/>
            <person name="Jaromczyk J."/>
            <person name="Schardl C.L."/>
        </authorList>
    </citation>
    <scope>NUCLEOTIDE SEQUENCE [LARGE SCALE GENOMIC DNA]</scope>
    <source>
        <strain evidence="2">CY1</strain>
    </source>
</reference>
<keyword evidence="2" id="KW-1185">Reference proteome</keyword>
<dbReference type="AlphaFoldDB" id="A0A1V4HNI8"/>
<gene>
    <name evidence="1" type="ORF">BC351_20815</name>
</gene>
<proteinExistence type="predicted"/>
<dbReference type="CDD" id="cd00298">
    <property type="entry name" value="ACD_sHsps_p23-like"/>
    <property type="match status" value="1"/>
</dbReference>
<dbReference type="STRING" id="1469647.BC351_20815"/>
<accession>A0A1V4HNI8</accession>
<sequence>MDLSGFNRHPWLKWEQVEKFLGQKLPFAENGQTFLDNMTWVEGYVQDMLKKAMPGMDSGISAHNSAGAEIFETHEHVIIKVKIAKAEDPRALQVYVKSNQIKLTGFLSGKSQIVKLPTLVMPRTARVSYKQRLLQIRVRKRGLKENYVEAYIRY</sequence>
<evidence type="ECO:0008006" key="3">
    <source>
        <dbReference type="Google" id="ProtNLM"/>
    </source>
</evidence>
<protein>
    <recommendedName>
        <fullName evidence="3">SHSP domain-containing protein</fullName>
    </recommendedName>
</protein>
<evidence type="ECO:0000313" key="1">
    <source>
        <dbReference type="EMBL" id="OPH59353.1"/>
    </source>
</evidence>
<dbReference type="Proteomes" id="UP000190626">
    <property type="component" value="Unassembled WGS sequence"/>
</dbReference>
<evidence type="ECO:0000313" key="2">
    <source>
        <dbReference type="Proteomes" id="UP000190626"/>
    </source>
</evidence>
<dbReference type="EMBL" id="MBTG01000007">
    <property type="protein sequence ID" value="OPH59353.1"/>
    <property type="molecule type" value="Genomic_DNA"/>
</dbReference>